<keyword evidence="7" id="KW-0131">Cell cycle</keyword>
<accession>M2SQL2</accession>
<reference evidence="10" key="2">
    <citation type="journal article" date="2013" name="PLoS Genet.">
        <title>Comparative genome structure, secondary metabolite, and effector coding capacity across Cochliobolus pathogens.</title>
        <authorList>
            <person name="Condon B.J."/>
            <person name="Leng Y."/>
            <person name="Wu D."/>
            <person name="Bushley K.E."/>
            <person name="Ohm R.A."/>
            <person name="Otillar R."/>
            <person name="Martin J."/>
            <person name="Schackwitz W."/>
            <person name="Grimwood J."/>
            <person name="MohdZainudin N."/>
            <person name="Xue C."/>
            <person name="Wang R."/>
            <person name="Manning V.A."/>
            <person name="Dhillon B."/>
            <person name="Tu Z.J."/>
            <person name="Steffenson B.J."/>
            <person name="Salamov A."/>
            <person name="Sun H."/>
            <person name="Lowry S."/>
            <person name="LaButti K."/>
            <person name="Han J."/>
            <person name="Copeland A."/>
            <person name="Lindquist E."/>
            <person name="Barry K."/>
            <person name="Schmutz J."/>
            <person name="Baker S.E."/>
            <person name="Ciuffetti L.M."/>
            <person name="Grigoriev I.V."/>
            <person name="Zhong S."/>
            <person name="Turgeon B.G."/>
        </authorList>
    </citation>
    <scope>NUCLEOTIDE SEQUENCE [LARGE SCALE GENOMIC DNA]</scope>
    <source>
        <strain evidence="10">C5 / ATCC 48332 / race O</strain>
    </source>
</reference>
<feature type="compositionally biased region" description="Pro residues" evidence="8">
    <location>
        <begin position="67"/>
        <end position="76"/>
    </location>
</feature>
<dbReference type="HOGENOM" id="CLU_006541_1_1_1"/>
<reference evidence="9 10" key="1">
    <citation type="journal article" date="2012" name="PLoS Pathog.">
        <title>Diverse lifestyles and strategies of plant pathogenesis encoded in the genomes of eighteen Dothideomycetes fungi.</title>
        <authorList>
            <person name="Ohm R.A."/>
            <person name="Feau N."/>
            <person name="Henrissat B."/>
            <person name="Schoch C.L."/>
            <person name="Horwitz B.A."/>
            <person name="Barry K.W."/>
            <person name="Condon B.J."/>
            <person name="Copeland A.C."/>
            <person name="Dhillon B."/>
            <person name="Glaser F."/>
            <person name="Hesse C.N."/>
            <person name="Kosti I."/>
            <person name="LaButti K."/>
            <person name="Lindquist E.A."/>
            <person name="Lucas S."/>
            <person name="Salamov A.A."/>
            <person name="Bradshaw R.E."/>
            <person name="Ciuffetti L."/>
            <person name="Hamelin R.C."/>
            <person name="Kema G.H.J."/>
            <person name="Lawrence C."/>
            <person name="Scott J.A."/>
            <person name="Spatafora J.W."/>
            <person name="Turgeon B.G."/>
            <person name="de Wit P.J.G.M."/>
            <person name="Zhong S."/>
            <person name="Goodwin S.B."/>
            <person name="Grigoriev I.V."/>
        </authorList>
    </citation>
    <scope>NUCLEOTIDE SEQUENCE [LARGE SCALE GENOMIC DNA]</scope>
    <source>
        <strain evidence="10">C5 / ATCC 48332 / race O</strain>
    </source>
</reference>
<dbReference type="AlphaFoldDB" id="M2SQL2"/>
<feature type="compositionally biased region" description="Pro residues" evidence="8">
    <location>
        <begin position="20"/>
        <end position="35"/>
    </location>
</feature>
<dbReference type="GO" id="GO:0005634">
    <property type="term" value="C:nucleus"/>
    <property type="evidence" value="ECO:0007669"/>
    <property type="project" value="UniProtKB-SubCell"/>
</dbReference>
<dbReference type="GO" id="GO:0051301">
    <property type="term" value="P:cell division"/>
    <property type="evidence" value="ECO:0007669"/>
    <property type="project" value="UniProtKB-KW"/>
</dbReference>
<keyword evidence="3" id="KW-0132">Cell division</keyword>
<dbReference type="OMA" id="QMVDICC"/>
<dbReference type="Pfam" id="PF10345">
    <property type="entry name" value="Cohesin_load"/>
    <property type="match status" value="1"/>
</dbReference>
<dbReference type="EMBL" id="KB445582">
    <property type="protein sequence ID" value="EMD87605.1"/>
    <property type="molecule type" value="Genomic_DNA"/>
</dbReference>
<dbReference type="GO" id="GO:0007064">
    <property type="term" value="P:mitotic sister chromatid cohesion"/>
    <property type="evidence" value="ECO:0007669"/>
    <property type="project" value="InterPro"/>
</dbReference>
<keyword evidence="4" id="KW-0498">Mitosis</keyword>
<dbReference type="eggNOG" id="ENOG502RK5N">
    <property type="taxonomic scope" value="Eukaryota"/>
</dbReference>
<comment type="similarity">
    <text evidence="2">Belongs to the SCC4/mau-2 family.</text>
</comment>
<feature type="compositionally biased region" description="Polar residues" evidence="8">
    <location>
        <begin position="247"/>
        <end position="256"/>
    </location>
</feature>
<feature type="region of interest" description="Disordered" evidence="8">
    <location>
        <begin position="977"/>
        <end position="996"/>
    </location>
</feature>
<evidence type="ECO:0000256" key="8">
    <source>
        <dbReference type="SAM" id="MobiDB-lite"/>
    </source>
</evidence>
<organism evidence="9 10">
    <name type="scientific">Cochliobolus heterostrophus (strain C5 / ATCC 48332 / race O)</name>
    <name type="common">Southern corn leaf blight fungus</name>
    <name type="synonym">Bipolaris maydis</name>
    <dbReference type="NCBI Taxonomy" id="701091"/>
    <lineage>
        <taxon>Eukaryota</taxon>
        <taxon>Fungi</taxon>
        <taxon>Dikarya</taxon>
        <taxon>Ascomycota</taxon>
        <taxon>Pezizomycotina</taxon>
        <taxon>Dothideomycetes</taxon>
        <taxon>Pleosporomycetidae</taxon>
        <taxon>Pleosporales</taxon>
        <taxon>Pleosporineae</taxon>
        <taxon>Pleosporaceae</taxon>
        <taxon>Bipolaris</taxon>
    </lineage>
</organism>
<dbReference type="InterPro" id="IPR019440">
    <property type="entry name" value="MAU2"/>
</dbReference>
<evidence type="ECO:0000256" key="5">
    <source>
        <dbReference type="ARBA" id="ARBA00022829"/>
    </source>
</evidence>
<keyword evidence="10" id="KW-1185">Reference proteome</keyword>
<feature type="compositionally biased region" description="Low complexity" evidence="8">
    <location>
        <begin position="77"/>
        <end position="158"/>
    </location>
</feature>
<keyword evidence="5" id="KW-0159">Chromosome partition</keyword>
<keyword evidence="6" id="KW-0539">Nucleus</keyword>
<feature type="compositionally biased region" description="Low complexity" evidence="8">
    <location>
        <begin position="278"/>
        <end position="298"/>
    </location>
</feature>
<evidence type="ECO:0000313" key="10">
    <source>
        <dbReference type="Proteomes" id="UP000016936"/>
    </source>
</evidence>
<evidence type="ECO:0000313" key="9">
    <source>
        <dbReference type="EMBL" id="EMD87605.1"/>
    </source>
</evidence>
<name>M2SQL2_COCH5</name>
<gene>
    <name evidence="9" type="ORF">COCHEDRAFT_1197673</name>
</gene>
<evidence type="ECO:0000256" key="6">
    <source>
        <dbReference type="ARBA" id="ARBA00023242"/>
    </source>
</evidence>
<feature type="compositionally biased region" description="Low complexity" evidence="8">
    <location>
        <begin position="36"/>
        <end position="66"/>
    </location>
</feature>
<dbReference type="GO" id="GO:0007059">
    <property type="term" value="P:chromosome segregation"/>
    <property type="evidence" value="ECO:0007669"/>
    <property type="project" value="UniProtKB-KW"/>
</dbReference>
<sequence>MDPRYNWPPQGYANGQYNPYAPPPPPPQQQQPPPNGYQQQHGYPQYPPMHMQMPMQQGYPQSQPAPYQVPPQPVMPRPSNQQYQQYQQMPPQMQQPHHMQQHSRQNSQQYIQQSPQQRPQQPQQHMQQPMQRLPQQSPQQPPRQSTQQPTQQATQQPTQRPPQQPVQQPVQRPPQQPQYRSQPQVVIPARTPNYASPMQMQPPRIRHVQVPVQRTTSATIPQTDGSVDQQRRYSAQQPQAMSVAKPVQQSSSQQENGPRPQPRPANTPTQNQNLQRAPLQPQTTPQQQRVLPPTQTPTSQYASPGTQPPSSKPKMHPQVVIPRASSSHQLTPTKRAHVPQKALPAELSDLLLTAADEYIAAARGMGSLLGSQRKEADVRQYYKLISTAMGCMDVVLRDFNMPPRDEAKLRLRYASLMIEETDIEATDISSRIEEILSKQISLCSRHRLQDLKFAALHLQARYQFKTNHRAGLKSLDKPISEAETFQHIAWVYALRFLKVTLALQIPGRVEIVMVLQQLHAIQGHAERRGDRAIYVACCALEAMVHLRSGAADRLEQVQRAIAAARSLQLQVSAKDLGSFGTLIDVIDIASGIQTGRPDTQKATSLLEAILGKKDEKGGSETGVFTVLIERSYGGNLTFDTGGVFRKNAERKDELVFAWLPREDLKALCFHICALEHHVHEKGLIYMKEARQRFRESAKRRNPMGIPPSLAFAQIEWNMMLEWYSMFAIGLMACSRDDHAMAEDVLGGLKKRIALPPYNNQEAFARTLAYLSSVNDQVNGDLESAMTASSGEVLAIPEKGHAVPARADIAVMAALNRLLILRDPDHPQHFQSSMLLEQLKPFCEDHPNQYIRMAFRLVHAFHGEAAAISHQKKTVQQAVGIAQEISQKTQNFEFVAMTMCYFVARFFADTVGEKSIQAIRAARSQAIKGRKPLWMAVAAGLCINTYRRNGLMDEAAKATREFEAVRPQLPLILKGEGDLDAEGEDDVDADGDIDIVG</sequence>
<evidence type="ECO:0000256" key="3">
    <source>
        <dbReference type="ARBA" id="ARBA00022618"/>
    </source>
</evidence>
<evidence type="ECO:0000256" key="2">
    <source>
        <dbReference type="ARBA" id="ARBA00008585"/>
    </source>
</evidence>
<evidence type="ECO:0000256" key="1">
    <source>
        <dbReference type="ARBA" id="ARBA00004123"/>
    </source>
</evidence>
<evidence type="ECO:0000256" key="7">
    <source>
        <dbReference type="ARBA" id="ARBA00023306"/>
    </source>
</evidence>
<feature type="compositionally biased region" description="Polar residues" evidence="8">
    <location>
        <begin position="266"/>
        <end position="275"/>
    </location>
</feature>
<protein>
    <submittedName>
        <fullName evidence="9">Uncharacterized protein</fullName>
    </submittedName>
</protein>
<dbReference type="OrthoDB" id="5565328at2759"/>
<dbReference type="Proteomes" id="UP000016936">
    <property type="component" value="Unassembled WGS sequence"/>
</dbReference>
<feature type="compositionally biased region" description="Polar residues" evidence="8">
    <location>
        <begin position="212"/>
        <end position="240"/>
    </location>
</feature>
<evidence type="ECO:0000256" key="4">
    <source>
        <dbReference type="ARBA" id="ARBA00022776"/>
    </source>
</evidence>
<feature type="region of interest" description="Disordered" evidence="8">
    <location>
        <begin position="1"/>
        <end position="317"/>
    </location>
</feature>
<dbReference type="PANTHER" id="PTHR21394">
    <property type="entry name" value="MAU2 CHROMATID COHESION FACTOR HOMOLOG"/>
    <property type="match status" value="1"/>
</dbReference>
<proteinExistence type="inferred from homology"/>
<comment type="subcellular location">
    <subcellularLocation>
        <location evidence="1">Nucleus</location>
    </subcellularLocation>
</comment>